<gene>
    <name evidence="2" type="ordered locus">Avin_22790</name>
</gene>
<keyword evidence="3" id="KW-1185">Reference proteome</keyword>
<protein>
    <submittedName>
        <fullName evidence="2">Uncharacterized protein</fullName>
    </submittedName>
</protein>
<accession>C1DGF9</accession>
<dbReference type="Proteomes" id="UP000002424">
    <property type="component" value="Chromosome"/>
</dbReference>
<dbReference type="EMBL" id="CP001157">
    <property type="protein sequence ID" value="ACO78470.1"/>
    <property type="molecule type" value="Genomic_DNA"/>
</dbReference>
<dbReference type="EnsemblBacteria" id="ACO78470">
    <property type="protein sequence ID" value="ACO78470"/>
    <property type="gene ID" value="Avin_22790"/>
</dbReference>
<feature type="region of interest" description="Disordered" evidence="1">
    <location>
        <begin position="1"/>
        <end position="35"/>
    </location>
</feature>
<organism evidence="2 3">
    <name type="scientific">Azotobacter vinelandii (strain DJ / ATCC BAA-1303)</name>
    <dbReference type="NCBI Taxonomy" id="322710"/>
    <lineage>
        <taxon>Bacteria</taxon>
        <taxon>Pseudomonadati</taxon>
        <taxon>Pseudomonadota</taxon>
        <taxon>Gammaproteobacteria</taxon>
        <taxon>Pseudomonadales</taxon>
        <taxon>Pseudomonadaceae</taxon>
        <taxon>Azotobacter</taxon>
    </lineage>
</organism>
<dbReference type="KEGG" id="avn:Avin_22790"/>
<evidence type="ECO:0000256" key="1">
    <source>
        <dbReference type="SAM" id="MobiDB-lite"/>
    </source>
</evidence>
<dbReference type="HOGENOM" id="CLU_3362960_0_0_6"/>
<name>C1DGF9_AZOVD</name>
<evidence type="ECO:0000313" key="2">
    <source>
        <dbReference type="EMBL" id="ACO78470.1"/>
    </source>
</evidence>
<proteinExistence type="predicted"/>
<evidence type="ECO:0000313" key="3">
    <source>
        <dbReference type="Proteomes" id="UP000002424"/>
    </source>
</evidence>
<dbReference type="AlphaFoldDB" id="C1DGF9"/>
<reference evidence="2 3" key="1">
    <citation type="journal article" date="2009" name="J. Bacteriol.">
        <title>Genome sequence of Azotobacter vinelandii, an obligate aerobe specialized to support diverse anaerobic metabolic processes.</title>
        <authorList>
            <person name="Setubal J.C."/>
            <person name="dos Santos P."/>
            <person name="Goldman B.S."/>
            <person name="Ertesvag H."/>
            <person name="Espin G."/>
            <person name="Rubio L.M."/>
            <person name="Valla S."/>
            <person name="Almeida N.F."/>
            <person name="Balasubramanian D."/>
            <person name="Cromes L."/>
            <person name="Curatti L."/>
            <person name="Du Z."/>
            <person name="Godsy E."/>
            <person name="Goodner B."/>
            <person name="Hellner-Burris K."/>
            <person name="Hernandez J.A."/>
            <person name="Houmiel K."/>
            <person name="Imperial J."/>
            <person name="Kennedy C."/>
            <person name="Larson T.J."/>
            <person name="Latreille P."/>
            <person name="Ligon L.S."/>
            <person name="Lu J."/>
            <person name="Maerk M."/>
            <person name="Miller N.M."/>
            <person name="Norton S."/>
            <person name="O'Carroll I.P."/>
            <person name="Paulsen I."/>
            <person name="Raulfs E.C."/>
            <person name="Roemer R."/>
            <person name="Rosser J."/>
            <person name="Segura D."/>
            <person name="Slater S."/>
            <person name="Stricklin S.L."/>
            <person name="Studholme D.J."/>
            <person name="Sun J."/>
            <person name="Viana C.J."/>
            <person name="Wallin E."/>
            <person name="Wang B."/>
            <person name="Wheeler C."/>
            <person name="Zhu H."/>
            <person name="Dean D.R."/>
            <person name="Dixon R."/>
            <person name="Wood D."/>
        </authorList>
    </citation>
    <scope>NUCLEOTIDE SEQUENCE [LARGE SCALE GENOMIC DNA]</scope>
    <source>
        <strain evidence="3">DJ / ATCC BAA-1303</strain>
    </source>
</reference>
<sequence length="35" mass="3725">MHVRSTAGPALRPAGIHPSVPEVVDGACEQDRSKR</sequence>